<reference evidence="2" key="1">
    <citation type="submission" date="2016-10" db="EMBL/GenBank/DDBJ databases">
        <authorList>
            <person name="Varghese N."/>
            <person name="Submissions S."/>
        </authorList>
    </citation>
    <scope>NUCLEOTIDE SEQUENCE [LARGE SCALE GENOMIC DNA]</scope>
    <source>
        <strain evidence="2">DSM 17465</strain>
    </source>
</reference>
<evidence type="ECO:0000313" key="1">
    <source>
        <dbReference type="EMBL" id="SFU17298.1"/>
    </source>
</evidence>
<organism evidence="1 2">
    <name type="scientific">Pseudovibrio denitrificans</name>
    <dbReference type="NCBI Taxonomy" id="258256"/>
    <lineage>
        <taxon>Bacteria</taxon>
        <taxon>Pseudomonadati</taxon>
        <taxon>Pseudomonadota</taxon>
        <taxon>Alphaproteobacteria</taxon>
        <taxon>Hyphomicrobiales</taxon>
        <taxon>Stappiaceae</taxon>
        <taxon>Pseudovibrio</taxon>
    </lineage>
</organism>
<keyword evidence="2" id="KW-1185">Reference proteome</keyword>
<dbReference type="AlphaFoldDB" id="A0A1I7E045"/>
<sequence length="163" mass="18123">MAKEGKGFADAILPIWVPGEGVGPIKLGASLTSLDSYLTLTFEDVNEDFGDGIKDESYIDSNGEWLITTENSQIAYIKCKAKCYYKGVNLIGLDIQECLTLLGYDRDRKADDTLFLEPKYHDVYELMPLGALISVCENKIVSLTAINIYDDDGVTIVHPFRDK</sequence>
<proteinExistence type="predicted"/>
<name>A0A1I7E045_9HYPH</name>
<protein>
    <submittedName>
        <fullName evidence="1">Uncharacterized protein</fullName>
    </submittedName>
</protein>
<gene>
    <name evidence="1" type="ORF">SAMN05444141_1163</name>
</gene>
<accession>A0A1I7E045</accession>
<dbReference type="Proteomes" id="UP000183371">
    <property type="component" value="Unassembled WGS sequence"/>
</dbReference>
<dbReference type="RefSeq" id="WP_054785737.1">
    <property type="nucleotide sequence ID" value="NZ_FPBD01000016.1"/>
</dbReference>
<evidence type="ECO:0000313" key="2">
    <source>
        <dbReference type="Proteomes" id="UP000183371"/>
    </source>
</evidence>
<dbReference type="EMBL" id="FPBD01000016">
    <property type="protein sequence ID" value="SFU17298.1"/>
    <property type="molecule type" value="Genomic_DNA"/>
</dbReference>